<gene>
    <name evidence="1" type="ORF">M9H77_20231</name>
</gene>
<accession>A0ACC0ANA6</accession>
<reference evidence="2" key="1">
    <citation type="journal article" date="2023" name="Nat. Plants">
        <title>Single-cell RNA sequencing provides a high-resolution roadmap for understanding the multicellular compartmentation of specialized metabolism.</title>
        <authorList>
            <person name="Sun S."/>
            <person name="Shen X."/>
            <person name="Li Y."/>
            <person name="Li Y."/>
            <person name="Wang S."/>
            <person name="Li R."/>
            <person name="Zhang H."/>
            <person name="Shen G."/>
            <person name="Guo B."/>
            <person name="Wei J."/>
            <person name="Xu J."/>
            <person name="St-Pierre B."/>
            <person name="Chen S."/>
            <person name="Sun C."/>
        </authorList>
    </citation>
    <scope>NUCLEOTIDE SEQUENCE [LARGE SCALE GENOMIC DNA]</scope>
</reference>
<protein>
    <submittedName>
        <fullName evidence="1">Uncharacterized protein</fullName>
    </submittedName>
</protein>
<dbReference type="Proteomes" id="UP001060085">
    <property type="component" value="Linkage Group LG05"/>
</dbReference>
<evidence type="ECO:0000313" key="2">
    <source>
        <dbReference type="Proteomes" id="UP001060085"/>
    </source>
</evidence>
<proteinExistence type="predicted"/>
<sequence length="851" mass="96618">MTQMVNAETINLGMDNGGVAIPAYKLGGAGVGIPPAHDKQPPVSIKKTALRDLQNQNGGLARNHQENLSFLVGGLSADAVKVCGNKRLTPERPSSSPFYPALNNNCANEQIMNARRRFELELGRGSIQSKVNKVFECPQTRQLPQLQLDTPQKQAHPRTSNNYGEPVTAANNIVPPMTNSYGGPFAPTFLGKYGHGIQASHTDSLKVTLEAPSYVTLKPTDEEQRTERFIRLQKFLKECDDGNCGDYIQRLQHLSPAELSRHAVELEKRAIQLTIEEGSGSDAPSDKLQKPDKKKPTPPPHPPERLIATRLISLLRDLLPQQHQSTAPTMDPYKHRPSSAYNSSFWTTNSGAPVWNNNSSLTVGTRGPILLEDYHLVEKLANFDRERIPERVVHARGASAKGFFEVTHDISHLTCADFLRAPGVQTPVIVRFSTVIHERGSPETLRDPRGFAVKFYTREQIVSFAIVFCEQVDFPLKRCCIEFLTFTVMGNFDLVGNNFPVFFVRDGMKFPDMVHALKPNPKSHIQENWRILDFFSHHPESLHMFTFLFDDLGVPQDYRHMEGSGVNTYTLINKAGKAHYVKFHWKPTCGVKCLLEEDCIKVGGANHSHATQDLYDSIAAGNYPEWKLFIQIIDPDHEDRFDFDPLDVTKTWPEDVIPLQPVGRLVLNRNIDNFFAENEQLAFCPAIVVPGVYYSDDKLLQTRIFSYSDTQRHRLGPNYLQLPANAPKCAHHNNHHEGFMNFMHRDEEVNYFPSRYDPCRHAERHPMPPPVLTGKRDRCIIDKENNFKQPGERYRSWAPDRQERFICRWVDALSDPRVTHEIRSIWISYWTQADKSLGQKLASRLNVRPTM</sequence>
<name>A0ACC0ANA6_CATRO</name>
<keyword evidence="2" id="KW-1185">Reference proteome</keyword>
<comment type="caution">
    <text evidence="1">The sequence shown here is derived from an EMBL/GenBank/DDBJ whole genome shotgun (WGS) entry which is preliminary data.</text>
</comment>
<dbReference type="EMBL" id="CM044705">
    <property type="protein sequence ID" value="KAI5660908.1"/>
    <property type="molecule type" value="Genomic_DNA"/>
</dbReference>
<evidence type="ECO:0000313" key="1">
    <source>
        <dbReference type="EMBL" id="KAI5660908.1"/>
    </source>
</evidence>
<organism evidence="1 2">
    <name type="scientific">Catharanthus roseus</name>
    <name type="common">Madagascar periwinkle</name>
    <name type="synonym">Vinca rosea</name>
    <dbReference type="NCBI Taxonomy" id="4058"/>
    <lineage>
        <taxon>Eukaryota</taxon>
        <taxon>Viridiplantae</taxon>
        <taxon>Streptophyta</taxon>
        <taxon>Embryophyta</taxon>
        <taxon>Tracheophyta</taxon>
        <taxon>Spermatophyta</taxon>
        <taxon>Magnoliopsida</taxon>
        <taxon>eudicotyledons</taxon>
        <taxon>Gunneridae</taxon>
        <taxon>Pentapetalae</taxon>
        <taxon>asterids</taxon>
        <taxon>lamiids</taxon>
        <taxon>Gentianales</taxon>
        <taxon>Apocynaceae</taxon>
        <taxon>Rauvolfioideae</taxon>
        <taxon>Vinceae</taxon>
        <taxon>Catharanthinae</taxon>
        <taxon>Catharanthus</taxon>
    </lineage>
</organism>